<keyword evidence="1" id="KW-0812">Transmembrane</keyword>
<protein>
    <submittedName>
        <fullName evidence="2">Uncharacterized protein</fullName>
    </submittedName>
</protein>
<evidence type="ECO:0000313" key="2">
    <source>
        <dbReference type="EMBL" id="SIT72792.1"/>
    </source>
</evidence>
<keyword evidence="1" id="KW-1133">Transmembrane helix</keyword>
<keyword evidence="1" id="KW-0472">Membrane</keyword>
<keyword evidence="3" id="KW-1185">Reference proteome</keyword>
<gene>
    <name evidence="2" type="ORF">SAMN05216526_1735</name>
</gene>
<reference evidence="2 3" key="1">
    <citation type="submission" date="2017-01" db="EMBL/GenBank/DDBJ databases">
        <authorList>
            <person name="Mah S.A."/>
            <person name="Swanson W.J."/>
            <person name="Moy G.W."/>
            <person name="Vacquier V.D."/>
        </authorList>
    </citation>
    <scope>NUCLEOTIDE SEQUENCE [LARGE SCALE GENOMIC DNA]</scope>
    <source>
        <strain evidence="2 3">M9</strain>
    </source>
</reference>
<evidence type="ECO:0000313" key="3">
    <source>
        <dbReference type="Proteomes" id="UP000223759"/>
    </source>
</evidence>
<sequence length="74" mass="8151">MVFHRDARIMNKMGRILMWVGAVITAVGLVVGFSTMFAGNNALAKYFLMFIPVGFLLVFTGLVTVVLSGPERQE</sequence>
<accession>A0A1R3W4P0</accession>
<organism evidence="2 3">
    <name type="scientific">Ectothiorhodosinus mongolicus</name>
    <dbReference type="NCBI Taxonomy" id="233100"/>
    <lineage>
        <taxon>Bacteria</taxon>
        <taxon>Pseudomonadati</taxon>
        <taxon>Pseudomonadota</taxon>
        <taxon>Gammaproteobacteria</taxon>
        <taxon>Chromatiales</taxon>
        <taxon>Ectothiorhodospiraceae</taxon>
        <taxon>Ectothiorhodosinus</taxon>
    </lineage>
</organism>
<proteinExistence type="predicted"/>
<dbReference type="EMBL" id="FTPK01000003">
    <property type="protein sequence ID" value="SIT72792.1"/>
    <property type="molecule type" value="Genomic_DNA"/>
</dbReference>
<dbReference type="Proteomes" id="UP000223759">
    <property type="component" value="Unassembled WGS sequence"/>
</dbReference>
<feature type="transmembrane region" description="Helical" evidence="1">
    <location>
        <begin position="43"/>
        <end position="67"/>
    </location>
</feature>
<evidence type="ECO:0000256" key="1">
    <source>
        <dbReference type="SAM" id="Phobius"/>
    </source>
</evidence>
<dbReference type="STRING" id="233100.SAMN05216526_1735"/>
<dbReference type="AlphaFoldDB" id="A0A1R3W4P0"/>
<feature type="transmembrane region" description="Helical" evidence="1">
    <location>
        <begin position="16"/>
        <end position="37"/>
    </location>
</feature>
<name>A0A1R3W4P0_9GAMM</name>